<dbReference type="SMART" id="SM00835">
    <property type="entry name" value="Cupin_1"/>
    <property type="match status" value="1"/>
</dbReference>
<reference evidence="3" key="3">
    <citation type="submission" date="2025-09" db="UniProtKB">
        <authorList>
            <consortium name="Ensembl"/>
        </authorList>
    </citation>
    <scope>IDENTIFICATION</scope>
</reference>
<dbReference type="GO" id="GO:0005794">
    <property type="term" value="C:Golgi apparatus"/>
    <property type="evidence" value="ECO:0007669"/>
    <property type="project" value="TreeGrafter"/>
</dbReference>
<evidence type="ECO:0000259" key="2">
    <source>
        <dbReference type="SMART" id="SM00835"/>
    </source>
</evidence>
<dbReference type="InterPro" id="IPR014710">
    <property type="entry name" value="RmlC-like_jellyroll"/>
</dbReference>
<dbReference type="PANTHER" id="PTHR35349:SF4">
    <property type="entry name" value="CUPIN TYPE-1 DOMAIN-CONTAINING PROTEIN"/>
    <property type="match status" value="1"/>
</dbReference>
<reference evidence="3" key="1">
    <citation type="submission" date="2020-10" db="EMBL/GenBank/DDBJ databases">
        <title>Catharus ustulatus (Swainson's thrush) genome, bCatUst1, primary haplotype v2.</title>
        <authorList>
            <person name="Delmore K."/>
            <person name="Vafadar M."/>
            <person name="Formenti G."/>
            <person name="Chow W."/>
            <person name="Pelan S."/>
            <person name="Howe K."/>
            <person name="Rhie A."/>
            <person name="Mountcastle J."/>
            <person name="Haase B."/>
            <person name="Fedrigo O."/>
            <person name="Jarvis E.D."/>
        </authorList>
    </citation>
    <scope>NUCLEOTIDE SEQUENCE [LARGE SCALE GENOMIC DNA]</scope>
</reference>
<protein>
    <recommendedName>
        <fullName evidence="2">Cupin type-1 domain-containing protein</fullName>
    </recommendedName>
</protein>
<evidence type="ECO:0000313" key="4">
    <source>
        <dbReference type="Proteomes" id="UP000694563"/>
    </source>
</evidence>
<dbReference type="Gene3D" id="2.60.120.10">
    <property type="entry name" value="Jelly Rolls"/>
    <property type="match status" value="1"/>
</dbReference>
<keyword evidence="1" id="KW-0812">Transmembrane</keyword>
<dbReference type="InterPro" id="IPR031379">
    <property type="entry name" value="CLLAC"/>
</dbReference>
<sequence length="330" mass="37189">MPKKGGKNRIFCGIYEPMENLGFELQEEKSQRNKKEFQNVPKKFPGGSLLRFFLLCLLASLLSTALGVLLLALLGNKSGEWKGESTTETTNSGQGEGKFKFVHRLENAKVFKYPGGEIQWARFRRDRREYENSEAEEFGRSLNFYGSQITVGTLRIWSQGLRAPHWHFNANEHGYVVKGEAWIGVLGPDGAAAVTFNATRGAVVFFPRGAVHWVRNVGPSELLLLLFFSTHHELLTLDLDDAFYGTPEDVAARALKPQGGVKFIRTFQKPREDQAINLPKNLGQLIHNPSYPQSPDAQVWKFFMIYQHPRNSHSQEEFLSGQGSGKMGQD</sequence>
<dbReference type="InterPro" id="IPR011051">
    <property type="entry name" value="RmlC_Cupin_sf"/>
</dbReference>
<evidence type="ECO:0000256" key="1">
    <source>
        <dbReference type="SAM" id="Phobius"/>
    </source>
</evidence>
<organism evidence="3 4">
    <name type="scientific">Catharus ustulatus</name>
    <name type="common">Russet-backed thrush</name>
    <name type="synonym">Hylocichla ustulatus</name>
    <dbReference type="NCBI Taxonomy" id="91951"/>
    <lineage>
        <taxon>Eukaryota</taxon>
        <taxon>Metazoa</taxon>
        <taxon>Chordata</taxon>
        <taxon>Craniata</taxon>
        <taxon>Vertebrata</taxon>
        <taxon>Euteleostomi</taxon>
        <taxon>Archelosauria</taxon>
        <taxon>Archosauria</taxon>
        <taxon>Dinosauria</taxon>
        <taxon>Saurischia</taxon>
        <taxon>Theropoda</taxon>
        <taxon>Coelurosauria</taxon>
        <taxon>Aves</taxon>
        <taxon>Neognathae</taxon>
        <taxon>Neoaves</taxon>
        <taxon>Telluraves</taxon>
        <taxon>Australaves</taxon>
        <taxon>Passeriformes</taxon>
        <taxon>Turdidae</taxon>
        <taxon>Catharus</taxon>
    </lineage>
</organism>
<dbReference type="InterPro" id="IPR053297">
    <property type="entry name" value="Dynactin-associated"/>
</dbReference>
<keyword evidence="4" id="KW-1185">Reference proteome</keyword>
<proteinExistence type="predicted"/>
<dbReference type="Pfam" id="PF15675">
    <property type="entry name" value="CLLAC"/>
    <property type="match status" value="1"/>
</dbReference>
<keyword evidence="1" id="KW-0472">Membrane</keyword>
<name>A0A8C3UDJ2_CATUS</name>
<dbReference type="Ensembl" id="ENSCUST00005012087.1">
    <property type="protein sequence ID" value="ENSCUSP00005011607.1"/>
    <property type="gene ID" value="ENSCUSG00005007469.1"/>
</dbReference>
<dbReference type="GO" id="GO:0005886">
    <property type="term" value="C:plasma membrane"/>
    <property type="evidence" value="ECO:0007669"/>
    <property type="project" value="TreeGrafter"/>
</dbReference>
<dbReference type="Pfam" id="PF00190">
    <property type="entry name" value="Cupin_1"/>
    <property type="match status" value="1"/>
</dbReference>
<feature type="transmembrane region" description="Helical" evidence="1">
    <location>
        <begin position="52"/>
        <end position="74"/>
    </location>
</feature>
<dbReference type="InterPro" id="IPR006045">
    <property type="entry name" value="Cupin_1"/>
</dbReference>
<accession>A0A8C3UDJ2</accession>
<dbReference type="SUPFAM" id="SSF51182">
    <property type="entry name" value="RmlC-like cupins"/>
    <property type="match status" value="1"/>
</dbReference>
<feature type="domain" description="Cupin type-1" evidence="2">
    <location>
        <begin position="121"/>
        <end position="265"/>
    </location>
</feature>
<keyword evidence="1" id="KW-1133">Transmembrane helix</keyword>
<reference evidence="3" key="2">
    <citation type="submission" date="2025-08" db="UniProtKB">
        <authorList>
            <consortium name="Ensembl"/>
        </authorList>
    </citation>
    <scope>IDENTIFICATION</scope>
</reference>
<evidence type="ECO:0000313" key="3">
    <source>
        <dbReference type="Ensembl" id="ENSCUSP00005011607.1"/>
    </source>
</evidence>
<dbReference type="AlphaFoldDB" id="A0A8C3UDJ2"/>
<dbReference type="Proteomes" id="UP000694563">
    <property type="component" value="Chromosome Z"/>
</dbReference>
<dbReference type="PANTHER" id="PTHR35349">
    <property type="entry name" value="DYNACTIN-ASSOCIATED PROTEIN"/>
    <property type="match status" value="1"/>
</dbReference>